<dbReference type="InterPro" id="IPR001497">
    <property type="entry name" value="MethylDNA_cys_MeTrfase_AS"/>
</dbReference>
<dbReference type="AlphaFoldDB" id="A0A1I0FRH1"/>
<dbReference type="InterPro" id="IPR036388">
    <property type="entry name" value="WH-like_DNA-bd_sf"/>
</dbReference>
<dbReference type="EMBL" id="FOHN01000036">
    <property type="protein sequence ID" value="SET60803.1"/>
    <property type="molecule type" value="Genomic_DNA"/>
</dbReference>
<dbReference type="SUPFAM" id="SSF53155">
    <property type="entry name" value="Methylated DNA-protein cysteine methyltransferase domain"/>
    <property type="match status" value="1"/>
</dbReference>
<keyword evidence="4 9" id="KW-0489">Methyltransferase</keyword>
<dbReference type="Proteomes" id="UP000199800">
    <property type="component" value="Unassembled WGS sequence"/>
</dbReference>
<dbReference type="Gene3D" id="1.10.10.10">
    <property type="entry name" value="Winged helix-like DNA-binding domain superfamily/Winged helix DNA-binding domain"/>
    <property type="match status" value="1"/>
</dbReference>
<organism evidence="12 13">
    <name type="scientific">[Clostridium] polysaccharolyticum</name>
    <dbReference type="NCBI Taxonomy" id="29364"/>
    <lineage>
        <taxon>Bacteria</taxon>
        <taxon>Bacillati</taxon>
        <taxon>Bacillota</taxon>
        <taxon>Clostridia</taxon>
        <taxon>Lachnospirales</taxon>
        <taxon>Lachnospiraceae</taxon>
    </lineage>
</organism>
<keyword evidence="3 9" id="KW-0963">Cytoplasm</keyword>
<accession>A0A1I0FRH1</accession>
<evidence type="ECO:0000259" key="11">
    <source>
        <dbReference type="Pfam" id="PF02870"/>
    </source>
</evidence>
<keyword evidence="5 9" id="KW-0808">Transferase</keyword>
<dbReference type="Gene3D" id="3.30.160.70">
    <property type="entry name" value="Methylated DNA-protein cysteine methyltransferase domain"/>
    <property type="match status" value="1"/>
</dbReference>
<keyword evidence="6 9" id="KW-0227">DNA damage</keyword>
<evidence type="ECO:0000256" key="9">
    <source>
        <dbReference type="HAMAP-Rule" id="MF_00772"/>
    </source>
</evidence>
<dbReference type="CDD" id="cd06445">
    <property type="entry name" value="ATase"/>
    <property type="match status" value="1"/>
</dbReference>
<evidence type="ECO:0000313" key="12">
    <source>
        <dbReference type="EMBL" id="SET60803.1"/>
    </source>
</evidence>
<evidence type="ECO:0000256" key="8">
    <source>
        <dbReference type="ARBA" id="ARBA00049348"/>
    </source>
</evidence>
<dbReference type="GO" id="GO:0005737">
    <property type="term" value="C:cytoplasm"/>
    <property type="evidence" value="ECO:0007669"/>
    <property type="project" value="UniProtKB-SubCell"/>
</dbReference>
<dbReference type="PROSITE" id="PS00374">
    <property type="entry name" value="MGMT"/>
    <property type="match status" value="1"/>
</dbReference>
<feature type="domain" description="Methylated-DNA-[protein]-cysteine S-methyltransferase DNA binding" evidence="10">
    <location>
        <begin position="70"/>
        <end position="149"/>
    </location>
</feature>
<dbReference type="InterPro" id="IPR023546">
    <property type="entry name" value="MGMT"/>
</dbReference>
<name>A0A1I0FRH1_9FIRM</name>
<evidence type="ECO:0000256" key="3">
    <source>
        <dbReference type="ARBA" id="ARBA00022490"/>
    </source>
</evidence>
<dbReference type="PANTHER" id="PTHR10815">
    <property type="entry name" value="METHYLATED-DNA--PROTEIN-CYSTEINE METHYLTRANSFERASE"/>
    <property type="match status" value="1"/>
</dbReference>
<evidence type="ECO:0000256" key="2">
    <source>
        <dbReference type="ARBA" id="ARBA00008711"/>
    </source>
</evidence>
<evidence type="ECO:0000259" key="10">
    <source>
        <dbReference type="Pfam" id="PF01035"/>
    </source>
</evidence>
<keyword evidence="7 9" id="KW-0234">DNA repair</keyword>
<comment type="catalytic activity">
    <reaction evidence="8 9">
        <text>a 6-O-methyl-2'-deoxyguanosine in DNA + L-cysteinyl-[protein] = S-methyl-L-cysteinyl-[protein] + a 2'-deoxyguanosine in DNA</text>
        <dbReference type="Rhea" id="RHEA:24000"/>
        <dbReference type="Rhea" id="RHEA-COMP:10131"/>
        <dbReference type="Rhea" id="RHEA-COMP:10132"/>
        <dbReference type="Rhea" id="RHEA-COMP:11367"/>
        <dbReference type="Rhea" id="RHEA-COMP:11368"/>
        <dbReference type="ChEBI" id="CHEBI:29950"/>
        <dbReference type="ChEBI" id="CHEBI:82612"/>
        <dbReference type="ChEBI" id="CHEBI:85445"/>
        <dbReference type="ChEBI" id="CHEBI:85448"/>
        <dbReference type="EC" id="2.1.1.63"/>
    </reaction>
</comment>
<dbReference type="RefSeq" id="WP_092478968.1">
    <property type="nucleotide sequence ID" value="NZ_FOHN01000036.1"/>
</dbReference>
<dbReference type="InterPro" id="IPR036631">
    <property type="entry name" value="MGMT_N_sf"/>
</dbReference>
<sequence length="168" mass="19224">MSKKFHYDFPIGRMCVETEEGYLAGLYMDSIIEKDEQETSLHKEVHKQLQEYFQKKRSSFDLPIKIAGTDFQMQVWDALCKIPYGETRSYVEIARMIDNPKACRAVGGANNKNPIMIVIPCHRVINADGSLGGFGGGINVKQYLLQLEREKTIKADKCRCHGQQSKYR</sequence>
<dbReference type="GO" id="GO:0006307">
    <property type="term" value="P:DNA alkylation repair"/>
    <property type="evidence" value="ECO:0007669"/>
    <property type="project" value="UniProtKB-UniRule"/>
</dbReference>
<feature type="domain" description="Methylguanine DNA methyltransferase ribonuclease-like" evidence="11">
    <location>
        <begin position="7"/>
        <end position="66"/>
    </location>
</feature>
<dbReference type="OrthoDB" id="9802228at2"/>
<dbReference type="STRING" id="29364.SAMN04487772_13615"/>
<dbReference type="InterPro" id="IPR008332">
    <property type="entry name" value="MethylG_MeTrfase_N"/>
</dbReference>
<evidence type="ECO:0000256" key="6">
    <source>
        <dbReference type="ARBA" id="ARBA00022763"/>
    </source>
</evidence>
<dbReference type="EC" id="2.1.1.63" evidence="9"/>
<comment type="function">
    <text evidence="9">Involved in the cellular defense against the biological effects of O6-methylguanine (O6-MeG) and O4-methylthymine (O4-MeT) in DNA. Repairs the methylated nucleobase in DNA by stoichiometrically transferring the methyl group to a cysteine residue in the enzyme. This is a suicide reaction: the enzyme is irreversibly inactivated.</text>
</comment>
<dbReference type="InterPro" id="IPR036217">
    <property type="entry name" value="MethylDNA_cys_MeTrfase_DNAb"/>
</dbReference>
<dbReference type="PANTHER" id="PTHR10815:SF5">
    <property type="entry name" value="METHYLATED-DNA--PROTEIN-CYSTEINE METHYLTRANSFERASE"/>
    <property type="match status" value="1"/>
</dbReference>
<keyword evidence="13" id="KW-1185">Reference proteome</keyword>
<comment type="similarity">
    <text evidence="2 9">Belongs to the MGMT family.</text>
</comment>
<dbReference type="Pfam" id="PF01035">
    <property type="entry name" value="DNA_binding_1"/>
    <property type="match status" value="1"/>
</dbReference>
<dbReference type="GO" id="GO:0032259">
    <property type="term" value="P:methylation"/>
    <property type="evidence" value="ECO:0007669"/>
    <property type="project" value="UniProtKB-KW"/>
</dbReference>
<comment type="catalytic activity">
    <reaction evidence="1 9">
        <text>a 4-O-methyl-thymidine in DNA + L-cysteinyl-[protein] = a thymidine in DNA + S-methyl-L-cysteinyl-[protein]</text>
        <dbReference type="Rhea" id="RHEA:53428"/>
        <dbReference type="Rhea" id="RHEA-COMP:10131"/>
        <dbReference type="Rhea" id="RHEA-COMP:10132"/>
        <dbReference type="Rhea" id="RHEA-COMP:13555"/>
        <dbReference type="Rhea" id="RHEA-COMP:13556"/>
        <dbReference type="ChEBI" id="CHEBI:29950"/>
        <dbReference type="ChEBI" id="CHEBI:82612"/>
        <dbReference type="ChEBI" id="CHEBI:137386"/>
        <dbReference type="ChEBI" id="CHEBI:137387"/>
        <dbReference type="EC" id="2.1.1.63"/>
    </reaction>
</comment>
<reference evidence="12 13" key="1">
    <citation type="submission" date="2016-10" db="EMBL/GenBank/DDBJ databases">
        <authorList>
            <person name="de Groot N.N."/>
        </authorList>
    </citation>
    <scope>NUCLEOTIDE SEQUENCE [LARGE SCALE GENOMIC DNA]</scope>
    <source>
        <strain evidence="12 13">DSM 1801</strain>
    </source>
</reference>
<evidence type="ECO:0000256" key="1">
    <source>
        <dbReference type="ARBA" id="ARBA00001286"/>
    </source>
</evidence>
<feature type="active site" description="Nucleophile; methyl group acceptor" evidence="9">
    <location>
        <position position="121"/>
    </location>
</feature>
<dbReference type="GO" id="GO:0003908">
    <property type="term" value="F:methylated-DNA-[protein]-cysteine S-methyltransferase activity"/>
    <property type="evidence" value="ECO:0007669"/>
    <property type="project" value="UniProtKB-UniRule"/>
</dbReference>
<protein>
    <recommendedName>
        <fullName evidence="9">Methylated-DNA--protein-cysteine methyltransferase</fullName>
        <ecNumber evidence="9">2.1.1.63</ecNumber>
    </recommendedName>
    <alternativeName>
        <fullName evidence="9">6-O-methylguanine-DNA methyltransferase</fullName>
        <shortName evidence="9">MGMT</shortName>
    </alternativeName>
    <alternativeName>
        <fullName evidence="9">O-6-methylguanine-DNA-alkyltransferase</fullName>
    </alternativeName>
</protein>
<proteinExistence type="inferred from homology"/>
<evidence type="ECO:0000256" key="5">
    <source>
        <dbReference type="ARBA" id="ARBA00022679"/>
    </source>
</evidence>
<evidence type="ECO:0000313" key="13">
    <source>
        <dbReference type="Proteomes" id="UP000199800"/>
    </source>
</evidence>
<evidence type="ECO:0000256" key="4">
    <source>
        <dbReference type="ARBA" id="ARBA00022603"/>
    </source>
</evidence>
<comment type="miscellaneous">
    <text evidence="9">This enzyme catalyzes only one turnover and therefore is not strictly catalytic. According to one definition, an enzyme is a biocatalyst that acts repeatedly and over many reaction cycles.</text>
</comment>
<dbReference type="FunFam" id="1.10.10.10:FF:000214">
    <property type="entry name" value="Methylated-DNA--protein-cysteine methyltransferase"/>
    <property type="match status" value="1"/>
</dbReference>
<gene>
    <name evidence="12" type="ORF">SAMN04487772_13615</name>
</gene>
<evidence type="ECO:0000256" key="7">
    <source>
        <dbReference type="ARBA" id="ARBA00023204"/>
    </source>
</evidence>
<dbReference type="NCBIfam" id="TIGR00589">
    <property type="entry name" value="ogt"/>
    <property type="match status" value="1"/>
</dbReference>
<dbReference type="SUPFAM" id="SSF46767">
    <property type="entry name" value="Methylated DNA-protein cysteine methyltransferase, C-terminal domain"/>
    <property type="match status" value="1"/>
</dbReference>
<dbReference type="HAMAP" id="MF_00772">
    <property type="entry name" value="OGT"/>
    <property type="match status" value="1"/>
</dbReference>
<comment type="subcellular location">
    <subcellularLocation>
        <location evidence="9">Cytoplasm</location>
    </subcellularLocation>
</comment>
<dbReference type="InterPro" id="IPR014048">
    <property type="entry name" value="MethylDNA_cys_MeTrfase_DNA-bd"/>
</dbReference>
<dbReference type="Pfam" id="PF02870">
    <property type="entry name" value="Methyltransf_1N"/>
    <property type="match status" value="1"/>
</dbReference>